<dbReference type="EC" id="2.7.13.3" evidence="3"/>
<dbReference type="SUPFAM" id="SSF55874">
    <property type="entry name" value="ATPase domain of HSP90 chaperone/DNA topoisomerase II/histidine kinase"/>
    <property type="match status" value="1"/>
</dbReference>
<dbReference type="CDD" id="cd00075">
    <property type="entry name" value="HATPase"/>
    <property type="match status" value="1"/>
</dbReference>
<dbReference type="InterPro" id="IPR003018">
    <property type="entry name" value="GAF"/>
</dbReference>
<gene>
    <name evidence="8" type="ORF">ACFPWU_04785</name>
</gene>
<comment type="catalytic activity">
    <reaction evidence="1">
        <text>ATP + protein L-histidine = ADP + protein N-phospho-L-histidine.</text>
        <dbReference type="EC" id="2.7.13.3"/>
    </reaction>
</comment>
<dbReference type="SMART" id="SM00387">
    <property type="entry name" value="HATPase_c"/>
    <property type="match status" value="1"/>
</dbReference>
<dbReference type="SUPFAM" id="SSF47384">
    <property type="entry name" value="Homodimeric domain of signal transducing histidine kinase"/>
    <property type="match status" value="1"/>
</dbReference>
<proteinExistence type="predicted"/>
<dbReference type="InterPro" id="IPR004358">
    <property type="entry name" value="Sig_transdc_His_kin-like_C"/>
</dbReference>
<dbReference type="InterPro" id="IPR003594">
    <property type="entry name" value="HATPase_dom"/>
</dbReference>
<dbReference type="Gene3D" id="3.30.565.10">
    <property type="entry name" value="Histidine kinase-like ATPase, C-terminal domain"/>
    <property type="match status" value="1"/>
</dbReference>
<dbReference type="PROSITE" id="PS50109">
    <property type="entry name" value="HIS_KIN"/>
    <property type="match status" value="1"/>
</dbReference>
<dbReference type="SMART" id="SM00388">
    <property type="entry name" value="HisKA"/>
    <property type="match status" value="1"/>
</dbReference>
<dbReference type="InterPro" id="IPR036097">
    <property type="entry name" value="HisK_dim/P_sf"/>
</dbReference>
<dbReference type="EMBL" id="JBHSQI010000002">
    <property type="protein sequence ID" value="MFC6152975.1"/>
    <property type="molecule type" value="Genomic_DNA"/>
</dbReference>
<evidence type="ECO:0000256" key="4">
    <source>
        <dbReference type="ARBA" id="ARBA00022553"/>
    </source>
</evidence>
<comment type="caution">
    <text evidence="8">The sequence shown here is derived from an EMBL/GenBank/DDBJ whole genome shotgun (WGS) entry which is preliminary data.</text>
</comment>
<dbReference type="Pfam" id="PF02518">
    <property type="entry name" value="HATPase_c"/>
    <property type="match status" value="1"/>
</dbReference>
<organism evidence="8 9">
    <name type="scientific">Nocardioides yefusunii</name>
    <dbReference type="NCBI Taxonomy" id="2500546"/>
    <lineage>
        <taxon>Bacteria</taxon>
        <taxon>Bacillati</taxon>
        <taxon>Actinomycetota</taxon>
        <taxon>Actinomycetes</taxon>
        <taxon>Propionibacteriales</taxon>
        <taxon>Nocardioidaceae</taxon>
        <taxon>Nocardioides</taxon>
    </lineage>
</organism>
<keyword evidence="9" id="KW-1185">Reference proteome</keyword>
<dbReference type="PANTHER" id="PTHR43547">
    <property type="entry name" value="TWO-COMPONENT HISTIDINE KINASE"/>
    <property type="match status" value="1"/>
</dbReference>
<keyword evidence="5 8" id="KW-0418">Kinase</keyword>
<dbReference type="GO" id="GO:0016301">
    <property type="term" value="F:kinase activity"/>
    <property type="evidence" value="ECO:0007669"/>
    <property type="project" value="UniProtKB-KW"/>
</dbReference>
<dbReference type="InterPro" id="IPR003661">
    <property type="entry name" value="HisK_dim/P_dom"/>
</dbReference>
<dbReference type="Pfam" id="PF00512">
    <property type="entry name" value="HisKA"/>
    <property type="match status" value="1"/>
</dbReference>
<dbReference type="PANTHER" id="PTHR43547:SF2">
    <property type="entry name" value="HYBRID SIGNAL TRANSDUCTION HISTIDINE KINASE C"/>
    <property type="match status" value="1"/>
</dbReference>
<dbReference type="Gene3D" id="3.30.450.40">
    <property type="match status" value="1"/>
</dbReference>
<evidence type="ECO:0000256" key="6">
    <source>
        <dbReference type="ARBA" id="ARBA00023012"/>
    </source>
</evidence>
<dbReference type="InterPro" id="IPR036890">
    <property type="entry name" value="HATPase_C_sf"/>
</dbReference>
<dbReference type="InterPro" id="IPR029016">
    <property type="entry name" value="GAF-like_dom_sf"/>
</dbReference>
<evidence type="ECO:0000259" key="7">
    <source>
        <dbReference type="PROSITE" id="PS50109"/>
    </source>
</evidence>
<evidence type="ECO:0000256" key="1">
    <source>
        <dbReference type="ARBA" id="ARBA00000085"/>
    </source>
</evidence>
<evidence type="ECO:0000313" key="8">
    <source>
        <dbReference type="EMBL" id="MFC6152975.1"/>
    </source>
</evidence>
<dbReference type="RefSeq" id="WP_164878614.1">
    <property type="nucleotide sequence ID" value="NZ_CP034929.1"/>
</dbReference>
<keyword evidence="6" id="KW-0902">Two-component regulatory system</keyword>
<dbReference type="SUPFAM" id="SSF55781">
    <property type="entry name" value="GAF domain-like"/>
    <property type="match status" value="1"/>
</dbReference>
<dbReference type="CDD" id="cd00082">
    <property type="entry name" value="HisKA"/>
    <property type="match status" value="1"/>
</dbReference>
<dbReference type="PRINTS" id="PR00344">
    <property type="entry name" value="BCTRLSENSOR"/>
</dbReference>
<feature type="domain" description="Histidine kinase" evidence="7">
    <location>
        <begin position="365"/>
        <end position="580"/>
    </location>
</feature>
<dbReference type="Proteomes" id="UP001596098">
    <property type="component" value="Unassembled WGS sequence"/>
</dbReference>
<protein>
    <recommendedName>
        <fullName evidence="3">histidine kinase</fullName>
        <ecNumber evidence="3">2.7.13.3</ecNumber>
    </recommendedName>
</protein>
<accession>A0ABW1QYR5</accession>
<reference evidence="9" key="1">
    <citation type="journal article" date="2019" name="Int. J. Syst. Evol. Microbiol.">
        <title>The Global Catalogue of Microorganisms (GCM) 10K type strain sequencing project: providing services to taxonomists for standard genome sequencing and annotation.</title>
        <authorList>
            <consortium name="The Broad Institute Genomics Platform"/>
            <consortium name="The Broad Institute Genome Sequencing Center for Infectious Disease"/>
            <person name="Wu L."/>
            <person name="Ma J."/>
        </authorList>
    </citation>
    <scope>NUCLEOTIDE SEQUENCE [LARGE SCALE GENOMIC DNA]</scope>
    <source>
        <strain evidence="9">DFY28</strain>
    </source>
</reference>
<sequence>MAVIDRATSTRVFLDALRNLALGVSETTEFATVAISVAFHDRLETLAVAGDRPTRQLLLGRTLPCERAEKLLHTCDRWGDLYLVPFRSLVILSDQTSEPSPDATDPDTVEDHDVLVAAIRDGFQNLRGLVAVDRPRDGQRPDANALAHLENYVEQVRRTLIYALERLELDEHMRMADAVRKVVREASSRLSVEHIIGYCQAALTETFDASGIWLQTFDGGVDAAGAIYSTNGFEVHLGEELRQVARPAARLLWEAQSVAEISERVPRSEAMTPQQEQLVLDFMRAIDLTSMLFVPLGAGPECLGNLVLTRLDEPRPWTESEKRTALDIGHDLGRALLNARTFERERQVVAELRELDSYKSRLIATLAHELKNPLTSILGHAELLEGSDLPPSARSSVASVERGAARMQRLVDDLLALGKANDPQLLFEPEPYDLRAGVEETLDLLRVTVERKGLSMHVVAPDSVVVQGEPAGLEQVLTNLISNATKYTPDGGHVEVRISDEPDAVVLTVEDTGMGISREDLPHLFTEFFRSTNPAAVKLPGTGLGLAIAHRIVARHGGTLHCTSTYGHGTTFTATFPKAALT</sequence>
<keyword evidence="5 8" id="KW-0808">Transferase</keyword>
<evidence type="ECO:0000256" key="2">
    <source>
        <dbReference type="ARBA" id="ARBA00004236"/>
    </source>
</evidence>
<evidence type="ECO:0000256" key="5">
    <source>
        <dbReference type="ARBA" id="ARBA00022777"/>
    </source>
</evidence>
<dbReference type="SMART" id="SM00065">
    <property type="entry name" value="GAF"/>
    <property type="match status" value="1"/>
</dbReference>
<dbReference type="Gene3D" id="1.10.287.130">
    <property type="match status" value="1"/>
</dbReference>
<keyword evidence="4" id="KW-0597">Phosphoprotein</keyword>
<comment type="subcellular location">
    <subcellularLocation>
        <location evidence="2">Cell membrane</location>
    </subcellularLocation>
</comment>
<evidence type="ECO:0000256" key="3">
    <source>
        <dbReference type="ARBA" id="ARBA00012438"/>
    </source>
</evidence>
<name>A0ABW1QYR5_9ACTN</name>
<evidence type="ECO:0000313" key="9">
    <source>
        <dbReference type="Proteomes" id="UP001596098"/>
    </source>
</evidence>
<dbReference type="InterPro" id="IPR005467">
    <property type="entry name" value="His_kinase_dom"/>
</dbReference>